<comment type="caution">
    <text evidence="2">The sequence shown here is derived from an EMBL/GenBank/DDBJ whole genome shotgun (WGS) entry which is preliminary data.</text>
</comment>
<evidence type="ECO:0000313" key="2">
    <source>
        <dbReference type="EMBL" id="KAF4340222.1"/>
    </source>
</evidence>
<feature type="chain" id="PRO_5040514142" evidence="1">
    <location>
        <begin position="20"/>
        <end position="173"/>
    </location>
</feature>
<reference evidence="2" key="2">
    <citation type="submission" date="2020-02" db="EMBL/GenBank/DDBJ databases">
        <title>Identification and distribution of gene clusters putatively required for synthesis of sphingolipid metabolism inhibitors in phylogenetically diverse species of the filamentous fungus Fusarium.</title>
        <authorList>
            <person name="Kim H.-S."/>
            <person name="Busman M."/>
            <person name="Brown D.W."/>
            <person name="Divon H."/>
            <person name="Uhlig S."/>
            <person name="Proctor R.H."/>
        </authorList>
    </citation>
    <scope>NUCLEOTIDE SEQUENCE</scope>
    <source>
        <strain evidence="2">NRRL 25174</strain>
    </source>
</reference>
<accession>A0A9P5ALU9</accession>
<feature type="signal peptide" evidence="1">
    <location>
        <begin position="1"/>
        <end position="19"/>
    </location>
</feature>
<organism evidence="2 3">
    <name type="scientific">Fusarium beomiforme</name>
    <dbReference type="NCBI Taxonomy" id="44412"/>
    <lineage>
        <taxon>Eukaryota</taxon>
        <taxon>Fungi</taxon>
        <taxon>Dikarya</taxon>
        <taxon>Ascomycota</taxon>
        <taxon>Pezizomycotina</taxon>
        <taxon>Sordariomycetes</taxon>
        <taxon>Hypocreomycetidae</taxon>
        <taxon>Hypocreales</taxon>
        <taxon>Nectriaceae</taxon>
        <taxon>Fusarium</taxon>
        <taxon>Fusarium burgessii species complex</taxon>
    </lineage>
</organism>
<dbReference type="AlphaFoldDB" id="A0A9P5ALU9"/>
<gene>
    <name evidence="2" type="ORF">FBEOM_5919</name>
</gene>
<proteinExistence type="predicted"/>
<keyword evidence="3" id="KW-1185">Reference proteome</keyword>
<keyword evidence="1" id="KW-0732">Signal</keyword>
<reference evidence="2" key="1">
    <citation type="journal article" date="2017" name="Mycologia">
        <title>Fusarium algeriense, sp. nov., a novel toxigenic crown rot pathogen of durum wheat from Algeria is nested in the Fusarium burgessii species complex.</title>
        <authorList>
            <person name="Laraba I."/>
            <person name="Keddad A."/>
            <person name="Boureghda H."/>
            <person name="Abdallah N."/>
            <person name="Vaughan M.M."/>
            <person name="Proctor R.H."/>
            <person name="Busman M."/>
            <person name="O'Donnell K."/>
        </authorList>
    </citation>
    <scope>NUCLEOTIDE SEQUENCE</scope>
    <source>
        <strain evidence="2">NRRL 25174</strain>
    </source>
</reference>
<dbReference type="OrthoDB" id="10465214at2759"/>
<evidence type="ECO:0000313" key="3">
    <source>
        <dbReference type="Proteomes" id="UP000730481"/>
    </source>
</evidence>
<dbReference type="EMBL" id="PVQB02000246">
    <property type="protein sequence ID" value="KAF4340222.1"/>
    <property type="molecule type" value="Genomic_DNA"/>
</dbReference>
<name>A0A9P5ALU9_9HYPO</name>
<evidence type="ECO:0000256" key="1">
    <source>
        <dbReference type="SAM" id="SignalP"/>
    </source>
</evidence>
<sequence>MLQLKLIAVKSLLPLVAEAKAKAVKQHAKLIRNRMQLTEMQHEVEEALSATAQYMSIIDEGQSRLSSQQHHLPPTTDGQQTVQGRLRVLSKLQSTLDKRFRLQRLRMKLEEQEPKLLQQRKTIASALAELKERLADINACEKGLDQVSGRLETALDNLREEAAKSAQKGEESF</sequence>
<dbReference type="Proteomes" id="UP000730481">
    <property type="component" value="Unassembled WGS sequence"/>
</dbReference>
<protein>
    <submittedName>
        <fullName evidence="2">Uncharacterized protein</fullName>
    </submittedName>
</protein>